<gene>
    <name evidence="2" type="ORF">DVS28_a0789</name>
</gene>
<dbReference type="PANTHER" id="PTHR43384:SF13">
    <property type="entry name" value="SLR0110 PROTEIN"/>
    <property type="match status" value="1"/>
</dbReference>
<dbReference type="InterPro" id="IPR011006">
    <property type="entry name" value="CheY-like_superfamily"/>
</dbReference>
<dbReference type="GO" id="GO:0005829">
    <property type="term" value="C:cytosol"/>
    <property type="evidence" value="ECO:0007669"/>
    <property type="project" value="TreeGrafter"/>
</dbReference>
<dbReference type="AlphaFoldDB" id="A0A346XTE3"/>
<organism evidence="2 3">
    <name type="scientific">Euzebya pacifica</name>
    <dbReference type="NCBI Taxonomy" id="1608957"/>
    <lineage>
        <taxon>Bacteria</taxon>
        <taxon>Bacillati</taxon>
        <taxon>Actinomycetota</taxon>
        <taxon>Nitriliruptoria</taxon>
        <taxon>Euzebyales</taxon>
    </lineage>
</organism>
<dbReference type="InterPro" id="IPR002586">
    <property type="entry name" value="CobQ/CobB/MinD/ParA_Nub-bd_dom"/>
</dbReference>
<dbReference type="GO" id="GO:0051782">
    <property type="term" value="P:negative regulation of cell division"/>
    <property type="evidence" value="ECO:0007669"/>
    <property type="project" value="TreeGrafter"/>
</dbReference>
<sequence>MAQPADLSGARVLLVAASDELLAPLAIPGVSVAHLRDTAALQQAVDREPWDVIVAGPEHADSPALEMLAAVRAARPDMGLVVTINDHQPADLSTFVRARPDELVTLPLGDDALARAIGQALVLVRKRRGVHEDSMNRRAEGTPPPRLAPVHVVTGPSGGAGKTMMSMVLAHLLSAGSDRVVLADLDSQFGKVAGSLQLRPAASAYECLFDDSGRRYDRRLVAEHVPDALVDAPAGFGVLAAPPDPVHGDAITGEDVTTLVGALRRSCDAVVLDCPAGLGEKTLAALDRADHHIVVTQIDVPAIANLRSYLDTLERLGVEPTSQSVVLNKEIPASGVTGRDVEQVMGPVAGILPFEPLVARALNDGLPVTAALPDHEFTRLLHSILAPIVPGLDAAPSTGRRRAGLFRRS</sequence>
<dbReference type="Proteomes" id="UP000264006">
    <property type="component" value="Chromosome"/>
</dbReference>
<dbReference type="OrthoDB" id="3448281at2"/>
<accession>A0A346XTE3</accession>
<evidence type="ECO:0000313" key="3">
    <source>
        <dbReference type="Proteomes" id="UP000264006"/>
    </source>
</evidence>
<dbReference type="GO" id="GO:0009898">
    <property type="term" value="C:cytoplasmic side of plasma membrane"/>
    <property type="evidence" value="ECO:0007669"/>
    <property type="project" value="TreeGrafter"/>
</dbReference>
<dbReference type="Gene3D" id="3.40.50.300">
    <property type="entry name" value="P-loop containing nucleotide triphosphate hydrolases"/>
    <property type="match status" value="1"/>
</dbReference>
<proteinExistence type="predicted"/>
<dbReference type="SUPFAM" id="SSF52540">
    <property type="entry name" value="P-loop containing nucleoside triphosphate hydrolases"/>
    <property type="match status" value="1"/>
</dbReference>
<keyword evidence="3" id="KW-1185">Reference proteome</keyword>
<feature type="domain" description="CobQ/CobB/MinD/ParA nucleotide binding" evidence="1">
    <location>
        <begin position="152"/>
        <end position="368"/>
    </location>
</feature>
<evidence type="ECO:0000259" key="1">
    <source>
        <dbReference type="Pfam" id="PF01656"/>
    </source>
</evidence>
<dbReference type="KEGG" id="euz:DVS28_a0789"/>
<protein>
    <submittedName>
        <fullName evidence="2">Type II/IV secretion system ATPase TadZ/CpaE, associated with Flp pilus assembly</fullName>
    </submittedName>
</protein>
<dbReference type="EMBL" id="CP031165">
    <property type="protein sequence ID" value="AXV05490.1"/>
    <property type="molecule type" value="Genomic_DNA"/>
</dbReference>
<name>A0A346XTE3_9ACTN</name>
<dbReference type="GO" id="GO:0016887">
    <property type="term" value="F:ATP hydrolysis activity"/>
    <property type="evidence" value="ECO:0007669"/>
    <property type="project" value="TreeGrafter"/>
</dbReference>
<reference evidence="2 3" key="1">
    <citation type="submission" date="2018-09" db="EMBL/GenBank/DDBJ databases">
        <title>Complete genome sequence of Euzebya sp. DY32-46 isolated from seawater of Pacific Ocean.</title>
        <authorList>
            <person name="Xu L."/>
            <person name="Wu Y.-H."/>
            <person name="Xu X.-W."/>
        </authorList>
    </citation>
    <scope>NUCLEOTIDE SEQUENCE [LARGE SCALE GENOMIC DNA]</scope>
    <source>
        <strain evidence="2 3">DY32-46</strain>
    </source>
</reference>
<dbReference type="GO" id="GO:0005524">
    <property type="term" value="F:ATP binding"/>
    <property type="evidence" value="ECO:0007669"/>
    <property type="project" value="TreeGrafter"/>
</dbReference>
<dbReference type="PANTHER" id="PTHR43384">
    <property type="entry name" value="SEPTUM SITE-DETERMINING PROTEIN MIND HOMOLOG, CHLOROPLASTIC-RELATED"/>
    <property type="match status" value="1"/>
</dbReference>
<dbReference type="SUPFAM" id="SSF52172">
    <property type="entry name" value="CheY-like"/>
    <property type="match status" value="1"/>
</dbReference>
<dbReference type="InterPro" id="IPR050625">
    <property type="entry name" value="ParA/MinD_ATPase"/>
</dbReference>
<dbReference type="Pfam" id="PF01656">
    <property type="entry name" value="CbiA"/>
    <property type="match status" value="1"/>
</dbReference>
<evidence type="ECO:0000313" key="2">
    <source>
        <dbReference type="EMBL" id="AXV05490.1"/>
    </source>
</evidence>
<dbReference type="InterPro" id="IPR027417">
    <property type="entry name" value="P-loop_NTPase"/>
</dbReference>